<dbReference type="EMBL" id="JBHUKR010000007">
    <property type="protein sequence ID" value="MFD2418051.1"/>
    <property type="molecule type" value="Genomic_DNA"/>
</dbReference>
<sequence>MPEPILISIATALATKAATGLYDLVKKKFSKDPKALKALEAAEADPRNAEPIEALAERLAVAEVSDPAFGEALRTGWAQHAETGGVINEISGTVLGNVVQTRDIHGNITF</sequence>
<evidence type="ECO:0000313" key="1">
    <source>
        <dbReference type="EMBL" id="MFD2418051.1"/>
    </source>
</evidence>
<proteinExistence type="predicted"/>
<name>A0ABW5FT77_9PSEU</name>
<comment type="caution">
    <text evidence="1">The sequence shown here is derived from an EMBL/GenBank/DDBJ whole genome shotgun (WGS) entry which is preliminary data.</text>
</comment>
<protein>
    <submittedName>
        <fullName evidence="1">Uncharacterized protein</fullName>
    </submittedName>
</protein>
<reference evidence="2" key="1">
    <citation type="journal article" date="2019" name="Int. J. Syst. Evol. Microbiol.">
        <title>The Global Catalogue of Microorganisms (GCM) 10K type strain sequencing project: providing services to taxonomists for standard genome sequencing and annotation.</title>
        <authorList>
            <consortium name="The Broad Institute Genomics Platform"/>
            <consortium name="The Broad Institute Genome Sequencing Center for Infectious Disease"/>
            <person name="Wu L."/>
            <person name="Ma J."/>
        </authorList>
    </citation>
    <scope>NUCLEOTIDE SEQUENCE [LARGE SCALE GENOMIC DNA]</scope>
    <source>
        <strain evidence="2">CGMCC 4.7645</strain>
    </source>
</reference>
<organism evidence="1 2">
    <name type="scientific">Amycolatopsis pigmentata</name>
    <dbReference type="NCBI Taxonomy" id="450801"/>
    <lineage>
        <taxon>Bacteria</taxon>
        <taxon>Bacillati</taxon>
        <taxon>Actinomycetota</taxon>
        <taxon>Actinomycetes</taxon>
        <taxon>Pseudonocardiales</taxon>
        <taxon>Pseudonocardiaceae</taxon>
        <taxon>Amycolatopsis</taxon>
    </lineage>
</organism>
<dbReference type="RefSeq" id="WP_378266019.1">
    <property type="nucleotide sequence ID" value="NZ_JBHUKR010000007.1"/>
</dbReference>
<dbReference type="Proteomes" id="UP001597417">
    <property type="component" value="Unassembled WGS sequence"/>
</dbReference>
<gene>
    <name evidence="1" type="ORF">ACFSXZ_17140</name>
</gene>
<evidence type="ECO:0000313" key="2">
    <source>
        <dbReference type="Proteomes" id="UP001597417"/>
    </source>
</evidence>
<keyword evidence="2" id="KW-1185">Reference proteome</keyword>
<accession>A0ABW5FT77</accession>